<dbReference type="WBParaSite" id="EN70_5573">
    <property type="protein sequence ID" value="EN70_5573"/>
    <property type="gene ID" value="EN70_5573"/>
</dbReference>
<dbReference type="Proteomes" id="UP000095285">
    <property type="component" value="Unassembled WGS sequence"/>
</dbReference>
<keyword evidence="1" id="KW-1185">Reference proteome</keyword>
<name>A0A1I7VRS7_LOALO</name>
<dbReference type="eggNOG" id="KOG0061">
    <property type="taxonomic scope" value="Eukaryota"/>
</dbReference>
<accession>A0A1I7VRS7</accession>
<reference evidence="1" key="1">
    <citation type="submission" date="2012-04" db="EMBL/GenBank/DDBJ databases">
        <title>The Genome Sequence of Loa loa.</title>
        <authorList>
            <consortium name="The Broad Institute Genome Sequencing Platform"/>
            <consortium name="Broad Institute Genome Sequencing Center for Infectious Disease"/>
            <person name="Nutman T.B."/>
            <person name="Fink D.L."/>
            <person name="Russ C."/>
            <person name="Young S."/>
            <person name="Zeng Q."/>
            <person name="Gargeya S."/>
            <person name="Alvarado L."/>
            <person name="Berlin A."/>
            <person name="Chapman S.B."/>
            <person name="Chen Z."/>
            <person name="Freedman E."/>
            <person name="Gellesch M."/>
            <person name="Goldberg J."/>
            <person name="Griggs A."/>
            <person name="Gujja S."/>
            <person name="Heilman E.R."/>
            <person name="Heiman D."/>
            <person name="Howarth C."/>
            <person name="Mehta T."/>
            <person name="Neiman D."/>
            <person name="Pearson M."/>
            <person name="Roberts A."/>
            <person name="Saif S."/>
            <person name="Shea T."/>
            <person name="Shenoy N."/>
            <person name="Sisk P."/>
            <person name="Stolte C."/>
            <person name="Sykes S."/>
            <person name="White J."/>
            <person name="Yandava C."/>
            <person name="Haas B."/>
            <person name="Henn M.R."/>
            <person name="Nusbaum C."/>
            <person name="Birren B."/>
        </authorList>
    </citation>
    <scope>NUCLEOTIDE SEQUENCE [LARGE SCALE GENOMIC DNA]</scope>
</reference>
<organism evidence="1 2">
    <name type="scientific">Loa loa</name>
    <name type="common">Eye worm</name>
    <name type="synonym">Filaria loa</name>
    <dbReference type="NCBI Taxonomy" id="7209"/>
    <lineage>
        <taxon>Eukaryota</taxon>
        <taxon>Metazoa</taxon>
        <taxon>Ecdysozoa</taxon>
        <taxon>Nematoda</taxon>
        <taxon>Chromadorea</taxon>
        <taxon>Rhabditida</taxon>
        <taxon>Spirurina</taxon>
        <taxon>Spiruromorpha</taxon>
        <taxon>Filarioidea</taxon>
        <taxon>Onchocercidae</taxon>
        <taxon>Loa</taxon>
    </lineage>
</organism>
<reference evidence="2" key="2">
    <citation type="submission" date="2016-11" db="UniProtKB">
        <authorList>
            <consortium name="WormBaseParasite"/>
        </authorList>
    </citation>
    <scope>IDENTIFICATION</scope>
</reference>
<dbReference type="AlphaFoldDB" id="A0A1I7VRS7"/>
<evidence type="ECO:0000313" key="1">
    <source>
        <dbReference type="Proteomes" id="UP000095285"/>
    </source>
</evidence>
<proteinExistence type="predicted"/>
<sequence>MPKSKKRKDVIKVLVPEKPAANLTSAMRMELYATPESFENATFQASSSYVAGNNVIVNFGLVDSDGHSVPVCFEMFLQGKATKTEISQKVPKKEILKKSEKEISKRNAMITKVNDVQSYDADVIGTYSQSSGTVSYDSIKSMNENSLEKAKINSKYMQNTNHKLHKMAIEQLLEDDSSIAKMRVITDTELNRRITGQEVPPENQQAIPTPPLWGLYETLLTKKCLNEVVENFFASPRDDIELTMRLSRRDMYPRLHIELAPIYQDLHIEAAHFQQDAITPFAVRNKNRHFDDLLRTEDWNDYLPSRDLSMQSMENRSASMCCAQSSDATTARSPSYDYLSSAYSYLVAFVKSVVPNRSQTSTKSSNDNK</sequence>
<protein>
    <submittedName>
        <fullName evidence="2">SWIB domain-containing protein</fullName>
    </submittedName>
</protein>
<evidence type="ECO:0000313" key="2">
    <source>
        <dbReference type="WBParaSite" id="EN70_5573"/>
    </source>
</evidence>